<keyword evidence="3" id="KW-1185">Reference proteome</keyword>
<feature type="compositionally biased region" description="Basic and acidic residues" evidence="1">
    <location>
        <begin position="15"/>
        <end position="27"/>
    </location>
</feature>
<evidence type="ECO:0000313" key="3">
    <source>
        <dbReference type="Proteomes" id="UP000518266"/>
    </source>
</evidence>
<name>A0A7J5XEA0_DISMA</name>
<organism evidence="2 3">
    <name type="scientific">Dissostichus mawsoni</name>
    <name type="common">Antarctic cod</name>
    <dbReference type="NCBI Taxonomy" id="36200"/>
    <lineage>
        <taxon>Eukaryota</taxon>
        <taxon>Metazoa</taxon>
        <taxon>Chordata</taxon>
        <taxon>Craniata</taxon>
        <taxon>Vertebrata</taxon>
        <taxon>Euteleostomi</taxon>
        <taxon>Actinopterygii</taxon>
        <taxon>Neopterygii</taxon>
        <taxon>Teleostei</taxon>
        <taxon>Neoteleostei</taxon>
        <taxon>Acanthomorphata</taxon>
        <taxon>Eupercaria</taxon>
        <taxon>Perciformes</taxon>
        <taxon>Notothenioidei</taxon>
        <taxon>Nototheniidae</taxon>
        <taxon>Dissostichus</taxon>
    </lineage>
</organism>
<reference evidence="2 3" key="1">
    <citation type="submission" date="2020-03" db="EMBL/GenBank/DDBJ databases">
        <title>Dissostichus mawsoni Genome sequencing and assembly.</title>
        <authorList>
            <person name="Park H."/>
        </authorList>
    </citation>
    <scope>NUCLEOTIDE SEQUENCE [LARGE SCALE GENOMIC DNA]</scope>
    <source>
        <strain evidence="2">DM0001</strain>
        <tissue evidence="2">Muscle</tissue>
    </source>
</reference>
<accession>A0A7J5XEA0</accession>
<protein>
    <submittedName>
        <fullName evidence="2">Uncharacterized protein</fullName>
    </submittedName>
</protein>
<dbReference type="EMBL" id="JAAKFY010000025">
    <property type="protein sequence ID" value="KAF3835375.1"/>
    <property type="molecule type" value="Genomic_DNA"/>
</dbReference>
<dbReference type="AlphaFoldDB" id="A0A7J5XEA0"/>
<feature type="region of interest" description="Disordered" evidence="1">
    <location>
        <begin position="15"/>
        <end position="59"/>
    </location>
</feature>
<comment type="caution">
    <text evidence="2">The sequence shown here is derived from an EMBL/GenBank/DDBJ whole genome shotgun (WGS) entry which is preliminary data.</text>
</comment>
<dbReference type="Proteomes" id="UP000518266">
    <property type="component" value="Unassembled WGS sequence"/>
</dbReference>
<gene>
    <name evidence="2" type="ORF">F7725_027933</name>
</gene>
<evidence type="ECO:0000313" key="2">
    <source>
        <dbReference type="EMBL" id="KAF3835375.1"/>
    </source>
</evidence>
<evidence type="ECO:0000256" key="1">
    <source>
        <dbReference type="SAM" id="MobiDB-lite"/>
    </source>
</evidence>
<feature type="compositionally biased region" description="Polar residues" evidence="1">
    <location>
        <begin position="29"/>
        <end position="39"/>
    </location>
</feature>
<proteinExistence type="predicted"/>
<sequence>MKQLQFAWFNREERRVEGGTRGEERGRLSSPNHVSSTDNYFGDTGSLDRGEQKASRPPCVRTARTVRAALTYNFTPGCSAVLAPLDFSVRKP</sequence>